<name>A0ABV1IIA9_9ACTN</name>
<evidence type="ECO:0000313" key="2">
    <source>
        <dbReference type="Proteomes" id="UP001478817"/>
    </source>
</evidence>
<dbReference type="Proteomes" id="UP001478817">
    <property type="component" value="Unassembled WGS sequence"/>
</dbReference>
<proteinExistence type="predicted"/>
<accession>A0ABV1IIA9</accession>
<protein>
    <submittedName>
        <fullName evidence="1">Uncharacterized protein</fullName>
    </submittedName>
</protein>
<evidence type="ECO:0000313" key="1">
    <source>
        <dbReference type="EMBL" id="MEQ2638387.1"/>
    </source>
</evidence>
<organism evidence="1 2">
    <name type="scientific">Paratractidigestivibacter faecalis</name>
    <dbReference type="NCBI Taxonomy" id="2292441"/>
    <lineage>
        <taxon>Bacteria</taxon>
        <taxon>Bacillati</taxon>
        <taxon>Actinomycetota</taxon>
        <taxon>Coriobacteriia</taxon>
        <taxon>Coriobacteriales</taxon>
        <taxon>Atopobiaceae</taxon>
        <taxon>Paratractidigestivibacter</taxon>
    </lineage>
</organism>
<gene>
    <name evidence="1" type="ORF">AAAT05_08560</name>
</gene>
<dbReference type="EMBL" id="JBBNGS010000018">
    <property type="protein sequence ID" value="MEQ2638387.1"/>
    <property type="molecule type" value="Genomic_DNA"/>
</dbReference>
<sequence length="148" mass="14704">MIGAMALTLLAAAVGVVGRAGDEVSAGGKTSESSPAPVVGSLLAEAPVDDEVRGLVAAMGSGAAGQTGRLSELSAAEEAERVLDEYAARGDCVVARSGWLDLLGRTWGCVIQGEGWVDVCVVGEREGGGSEVGVMRMDASGLRGEGGG</sequence>
<dbReference type="RefSeq" id="WP_349183090.1">
    <property type="nucleotide sequence ID" value="NZ_JBBNGS010000018.1"/>
</dbReference>
<reference evidence="1 2" key="1">
    <citation type="submission" date="2024-04" db="EMBL/GenBank/DDBJ databases">
        <title>Human intestinal bacterial collection.</title>
        <authorList>
            <person name="Pauvert C."/>
            <person name="Hitch T.C.A."/>
            <person name="Clavel T."/>
        </authorList>
    </citation>
    <scope>NUCLEOTIDE SEQUENCE [LARGE SCALE GENOMIC DNA]</scope>
    <source>
        <strain evidence="1 2">CLA-AA-H197</strain>
    </source>
</reference>
<keyword evidence="2" id="KW-1185">Reference proteome</keyword>
<comment type="caution">
    <text evidence="1">The sequence shown here is derived from an EMBL/GenBank/DDBJ whole genome shotgun (WGS) entry which is preliminary data.</text>
</comment>